<dbReference type="Gene3D" id="3.40.50.300">
    <property type="entry name" value="P-loop containing nucleotide triphosphate hydrolases"/>
    <property type="match status" value="1"/>
</dbReference>
<dbReference type="PANTHER" id="PTHR30473">
    <property type="entry name" value="PROTEIN PHOH"/>
    <property type="match status" value="1"/>
</dbReference>
<protein>
    <recommendedName>
        <fullName evidence="6">PhoH-like protein</fullName>
    </recommendedName>
</protein>
<feature type="domain" description="PhoH-like protein" evidence="7">
    <location>
        <begin position="128"/>
        <end position="331"/>
    </location>
</feature>
<gene>
    <name evidence="8" type="ORF">PUT78_02820</name>
</gene>
<evidence type="ECO:0000256" key="2">
    <source>
        <dbReference type="ARBA" id="ARBA00010393"/>
    </source>
</evidence>
<comment type="similarity">
    <text evidence="2">Belongs to the PhoH family.</text>
</comment>
<evidence type="ECO:0000256" key="1">
    <source>
        <dbReference type="ARBA" id="ARBA00004496"/>
    </source>
</evidence>
<dbReference type="PANTHER" id="PTHR30473:SF1">
    <property type="entry name" value="PHOH-LIKE PROTEIN"/>
    <property type="match status" value="1"/>
</dbReference>
<keyword evidence="3" id="KW-0963">Cytoplasm</keyword>
<dbReference type="Proteomes" id="UP001431784">
    <property type="component" value="Unassembled WGS sequence"/>
</dbReference>
<dbReference type="EMBL" id="JAQZSM010000002">
    <property type="protein sequence ID" value="MDD7970021.1"/>
    <property type="molecule type" value="Genomic_DNA"/>
</dbReference>
<evidence type="ECO:0000256" key="3">
    <source>
        <dbReference type="ARBA" id="ARBA00022490"/>
    </source>
</evidence>
<comment type="subcellular location">
    <subcellularLocation>
        <location evidence="1">Cytoplasm</location>
    </subcellularLocation>
</comment>
<sequence length="338" mass="37535">MGINALTPQDNPLEAAQSHLEFSDNRLLVDLCGEYDRNLTHLESQLGVQILRRGNQLTVIGPEDARALVMQVLGALYQMLEEGRQIESGDIAALIRMGRAAPSEDGPQEQLEMFRTGRLEIRTRKKSIIPRTEAQQAYTRALLENEMNFGIGPAGTGKTYIAVAVAVQMFSDGHVDKILLSRPAVEAGERLGFLPGDMKEKVDPYMQPLYDALNDFLPGKQLAKLMEERRIEIAPLAFMRGRTLSNAFVVLDEAQNATEMQMKMFLTRLGEGSRMAITGDRSQVDLPRGTQSGLRAAERILDGVKGIGFSYFTSADVVRHPLVARIIQAYERDEEQDG</sequence>
<dbReference type="SUPFAM" id="SSF52540">
    <property type="entry name" value="P-loop containing nucleoside triphosphate hydrolases"/>
    <property type="match status" value="1"/>
</dbReference>
<dbReference type="RefSeq" id="WP_274350578.1">
    <property type="nucleotide sequence ID" value="NZ_JAQZSM010000002.1"/>
</dbReference>
<evidence type="ECO:0000313" key="8">
    <source>
        <dbReference type="EMBL" id="MDD7970021.1"/>
    </source>
</evidence>
<keyword evidence="5" id="KW-0067">ATP-binding</keyword>
<evidence type="ECO:0000313" key="9">
    <source>
        <dbReference type="Proteomes" id="UP001431784"/>
    </source>
</evidence>
<evidence type="ECO:0000259" key="7">
    <source>
        <dbReference type="Pfam" id="PF02562"/>
    </source>
</evidence>
<dbReference type="InterPro" id="IPR027417">
    <property type="entry name" value="P-loop_NTPase"/>
</dbReference>
<evidence type="ECO:0000256" key="5">
    <source>
        <dbReference type="ARBA" id="ARBA00022840"/>
    </source>
</evidence>
<organism evidence="8 9">
    <name type="scientific">Roseinatronobacter alkalisoli</name>
    <dbReference type="NCBI Taxonomy" id="3028235"/>
    <lineage>
        <taxon>Bacteria</taxon>
        <taxon>Pseudomonadati</taxon>
        <taxon>Pseudomonadota</taxon>
        <taxon>Alphaproteobacteria</taxon>
        <taxon>Rhodobacterales</taxon>
        <taxon>Paracoccaceae</taxon>
        <taxon>Roseinatronobacter</taxon>
    </lineage>
</organism>
<reference evidence="8" key="1">
    <citation type="submission" date="2023-02" db="EMBL/GenBank/DDBJ databases">
        <title>Description of Roseinatronobacter alkalisoli sp. nov., an alkaliphilic bacerium isolated from soda soil.</title>
        <authorList>
            <person name="Wei W."/>
        </authorList>
    </citation>
    <scope>NUCLEOTIDE SEQUENCE</scope>
    <source>
        <strain evidence="8">HJB301</strain>
    </source>
</reference>
<proteinExistence type="inferred from homology"/>
<evidence type="ECO:0000256" key="6">
    <source>
        <dbReference type="ARBA" id="ARBA00039970"/>
    </source>
</evidence>
<evidence type="ECO:0000256" key="4">
    <source>
        <dbReference type="ARBA" id="ARBA00022741"/>
    </source>
</evidence>
<accession>A0ABT5T6I7</accession>
<name>A0ABT5T6I7_9RHOB</name>
<keyword evidence="4" id="KW-0547">Nucleotide-binding</keyword>
<dbReference type="Pfam" id="PF02562">
    <property type="entry name" value="PhoH"/>
    <property type="match status" value="1"/>
</dbReference>
<dbReference type="InterPro" id="IPR003714">
    <property type="entry name" value="PhoH"/>
</dbReference>
<keyword evidence="9" id="KW-1185">Reference proteome</keyword>
<comment type="caution">
    <text evidence="8">The sequence shown here is derived from an EMBL/GenBank/DDBJ whole genome shotgun (WGS) entry which is preliminary data.</text>
</comment>
<dbReference type="InterPro" id="IPR051451">
    <property type="entry name" value="PhoH2-like"/>
</dbReference>